<evidence type="ECO:0000256" key="1">
    <source>
        <dbReference type="ARBA" id="ARBA00008061"/>
    </source>
</evidence>
<keyword evidence="3" id="KW-0732">Signal</keyword>
<dbReference type="InterPro" id="IPR014756">
    <property type="entry name" value="Ig_E-set"/>
</dbReference>
<protein>
    <submittedName>
        <fullName evidence="6">Alpha-1,6-glucosidase domain-containing protein</fullName>
    </submittedName>
</protein>
<keyword evidence="7" id="KW-1185">Reference proteome</keyword>
<dbReference type="PANTHER" id="PTHR43002">
    <property type="entry name" value="GLYCOGEN DEBRANCHING ENZYME"/>
    <property type="match status" value="1"/>
</dbReference>
<dbReference type="Gene3D" id="2.60.40.1180">
    <property type="entry name" value="Golgi alpha-mannosidase II"/>
    <property type="match status" value="1"/>
</dbReference>
<dbReference type="Gene3D" id="2.60.40.10">
    <property type="entry name" value="Immunoglobulins"/>
    <property type="match status" value="2"/>
</dbReference>
<feature type="chain" id="PRO_5046438452" evidence="3">
    <location>
        <begin position="22"/>
        <end position="1453"/>
    </location>
</feature>
<dbReference type="CDD" id="cd02860">
    <property type="entry name" value="E_set_Pullulanase"/>
    <property type="match status" value="1"/>
</dbReference>
<feature type="domain" description="Pullulanase N2" evidence="5">
    <location>
        <begin position="231"/>
        <end position="341"/>
    </location>
</feature>
<dbReference type="PROSITE" id="PS00018">
    <property type="entry name" value="EF_HAND_1"/>
    <property type="match status" value="1"/>
</dbReference>
<dbReference type="CDD" id="cd02861">
    <property type="entry name" value="E_set_pullulanase_like"/>
    <property type="match status" value="2"/>
</dbReference>
<dbReference type="CDD" id="cd11341">
    <property type="entry name" value="AmyAc_Pullulanase_LD-like"/>
    <property type="match status" value="1"/>
</dbReference>
<evidence type="ECO:0000313" key="7">
    <source>
        <dbReference type="Proteomes" id="UP001595840"/>
    </source>
</evidence>
<comment type="caution">
    <text evidence="6">The sequence shown here is derived from an EMBL/GenBank/DDBJ whole genome shotgun (WGS) entry which is preliminary data.</text>
</comment>
<dbReference type="InterPro" id="IPR017853">
    <property type="entry name" value="GH"/>
</dbReference>
<gene>
    <name evidence="6" type="ORF">ACFOX3_07625</name>
</gene>
<feature type="domain" description="Alpha-1,6-glucosidases pullulanase-type C-terminal" evidence="4">
    <location>
        <begin position="935"/>
        <end position="1106"/>
    </location>
</feature>
<dbReference type="PROSITE" id="PS51257">
    <property type="entry name" value="PROKAR_LIPOPROTEIN"/>
    <property type="match status" value="1"/>
</dbReference>
<accession>A0ABV8V2M8</accession>
<dbReference type="InterPro" id="IPR013780">
    <property type="entry name" value="Glyco_hydro_b"/>
</dbReference>
<proteinExistence type="inferred from homology"/>
<dbReference type="InterPro" id="IPR013784">
    <property type="entry name" value="Carb-bd-like_fold"/>
</dbReference>
<dbReference type="InterPro" id="IPR024561">
    <property type="entry name" value="Pullul_strch_C"/>
</dbReference>
<comment type="similarity">
    <text evidence="1">Belongs to the glycosyl hydrolase 13 family.</text>
</comment>
<dbReference type="SUPFAM" id="SSF81296">
    <property type="entry name" value="E set domains"/>
    <property type="match status" value="2"/>
</dbReference>
<dbReference type="SUPFAM" id="SSF49452">
    <property type="entry name" value="Starch-binding domain-like"/>
    <property type="match status" value="1"/>
</dbReference>
<dbReference type="InterPro" id="IPR018247">
    <property type="entry name" value="EF_Hand_1_Ca_BS"/>
</dbReference>
<dbReference type="Gene3D" id="2.60.40.1110">
    <property type="match status" value="1"/>
</dbReference>
<keyword evidence="2" id="KW-0378">Hydrolase</keyword>
<keyword evidence="2" id="KW-0326">Glycosidase</keyword>
<dbReference type="RefSeq" id="WP_290265634.1">
    <property type="nucleotide sequence ID" value="NZ_JAUFQG010000006.1"/>
</dbReference>
<dbReference type="InterPro" id="IPR013783">
    <property type="entry name" value="Ig-like_fold"/>
</dbReference>
<organism evidence="6 7">
    <name type="scientific">Simiduia curdlanivorans</name>
    <dbReference type="NCBI Taxonomy" id="1492769"/>
    <lineage>
        <taxon>Bacteria</taxon>
        <taxon>Pseudomonadati</taxon>
        <taxon>Pseudomonadota</taxon>
        <taxon>Gammaproteobacteria</taxon>
        <taxon>Cellvibrionales</taxon>
        <taxon>Cellvibrionaceae</taxon>
        <taxon>Simiduia</taxon>
    </lineage>
</organism>
<evidence type="ECO:0000259" key="5">
    <source>
        <dbReference type="Pfam" id="PF17967"/>
    </source>
</evidence>
<dbReference type="Gene3D" id="2.60.40.3620">
    <property type="match status" value="1"/>
</dbReference>
<dbReference type="Pfam" id="PF11852">
    <property type="entry name" value="Pullul_strch_C"/>
    <property type="match status" value="1"/>
</dbReference>
<evidence type="ECO:0000259" key="4">
    <source>
        <dbReference type="Pfam" id="PF11852"/>
    </source>
</evidence>
<feature type="signal peptide" evidence="3">
    <location>
        <begin position="1"/>
        <end position="21"/>
    </location>
</feature>
<evidence type="ECO:0000256" key="3">
    <source>
        <dbReference type="SAM" id="SignalP"/>
    </source>
</evidence>
<dbReference type="SUPFAM" id="SSF51011">
    <property type="entry name" value="Glycosyl hydrolase domain"/>
    <property type="match status" value="1"/>
</dbReference>
<dbReference type="Gene3D" id="2.60.40.1130">
    <property type="entry name" value="Rab geranylgeranyltransferase alpha-subunit, insert domain"/>
    <property type="match status" value="1"/>
</dbReference>
<dbReference type="Gene3D" id="3.20.20.80">
    <property type="entry name" value="Glycosidases"/>
    <property type="match status" value="1"/>
</dbReference>
<sequence>MSQSRRLLGLSTLAVVLLALAGCKTDVSGDQSDLLTCSNNQIPNEAGTMCVDRPLECESGKIPDEAGEMCVDVPFAGPDPVYFPSADEAVIYLNRQHIDQIYSDWVLHLWNTDCTGGWAPQVTSDATAPTSWPDGPSINGSGVDPIYGAYWVLNIQANSSCGHWIVHNRAGDNQTNNSKLELDGTGKFARMAFVIAKDDMRSADVSQGIPICIGDNGVCEAPEPPARALKNAAAHWIDASTLVWNSGGSVDKLFAASNGGMDQDAEGNITGSELSANLVATTLTPEQAERVPHLANWPAYAVDGLSEAQIISATKGQIWVTGTDGNGSLVGTEVQTARLLDALYTEGEADADEAELGVVYAGGDITVSVWAPTAHSVRLKVFNDGSPKRLLDTVDMTVDAATGIWSYTDSEERLDRRFYRFAASIYDRENDVIANIESTDPYSVGAAERSYYSQFVNLNDDDTQPEGWGSVTPPTLATPESAVIYEGHVRDFSILDQSTSEANRGKYLAFTESGSVPMQHLAELKQSGLTHFHALPTADIATIDEREEARIEVTDTVAKLCAIAPSAPVCGVESNSATLISLLQGYEPTSNDAKNLVEAMREFDGFNWGYDPLLFNVPEGSYASDADGIARIKELRAMNQALNAMGLRTVMDVVYNHTAGAGLVYASSTFDKLVPGYYYRRNPTSGAIETVSCCNDTAPENAMFGKFVKDSVVHWAKHYGYNDFRFDLMTFIPKSVVLAARDAVHEFAPDSYFYGEGWNMGGSSENDAIFERSVQRNMTGTGVGTFNDVMRDPMRELKLVKGENVDKIRIGLAGNLAGFEFYNSASAKVTGDTVGGYTADPQESINYVSKHDNETLWDMIQKQDALDGYDDADNLVSTVSAANRARIQNLTLSLNMLSQGVPFFHMGSDLLRSKSMDRNTYDAGDWYNYVDFTQNTNNWAVGMPLDRGNSSEDWIRTQFNNANTLPVAADIQLSSDVFNEFLRIAQTSALFSLPDLASVSDRLGFHNTGTDQVDGVIAMSLDDGTGLTDLDPAFDAIMVVFNGNGAETSIDVRTASGFSLHPVQAASADALVRDASFSEAVRDEGGENVTYGTFTVPAYTTAVFVKTQAGAQGSGLSAGATVPATGAIDNPFDVGVYLRGDMTGWSTNSPFFFTSDGVFTAFADLTAATNYGFKIASADWNTVDFGNSNPLVELDKPKTLNPGEGNLSFTPGVSGRYRFSVNVTTPGAPVLTISRDLPSYANTLYLKGGMNGWADVDAMTYLGDNLYSLVLTLAQGDQGFKIADTSWGAPDLGGASAGLTLIANSQLGLQNGDSQNLTVSIGEDLGGDYRFNLYAADTEQPVLDLVVSGGFQTDLYIKGSMNSWGIGNPMTHLGGGIHQVDITLAQGGYEFKLATAGWETEFSCSCLLKSFEKSQMQRGGGNSQLVVEKTSVTYRITLDTNFAEPRVTVVELP</sequence>
<dbReference type="Pfam" id="PF17967">
    <property type="entry name" value="Pullulanase_N2"/>
    <property type="match status" value="1"/>
</dbReference>
<dbReference type="SUPFAM" id="SSF51445">
    <property type="entry name" value="(Trans)glycosidases"/>
    <property type="match status" value="1"/>
</dbReference>
<name>A0ABV8V2M8_9GAMM</name>
<dbReference type="InterPro" id="IPR040671">
    <property type="entry name" value="Pullulanase_N2"/>
</dbReference>
<dbReference type="EMBL" id="JBHSCX010000005">
    <property type="protein sequence ID" value="MFC4362165.1"/>
    <property type="molecule type" value="Genomic_DNA"/>
</dbReference>
<dbReference type="Proteomes" id="UP001595840">
    <property type="component" value="Unassembled WGS sequence"/>
</dbReference>
<evidence type="ECO:0000313" key="6">
    <source>
        <dbReference type="EMBL" id="MFC4362165.1"/>
    </source>
</evidence>
<reference evidence="7" key="1">
    <citation type="journal article" date="2019" name="Int. J. Syst. Evol. Microbiol.">
        <title>The Global Catalogue of Microorganisms (GCM) 10K type strain sequencing project: providing services to taxonomists for standard genome sequencing and annotation.</title>
        <authorList>
            <consortium name="The Broad Institute Genomics Platform"/>
            <consortium name="The Broad Institute Genome Sequencing Center for Infectious Disease"/>
            <person name="Wu L."/>
            <person name="Ma J."/>
        </authorList>
    </citation>
    <scope>NUCLEOTIDE SEQUENCE [LARGE SCALE GENOMIC DNA]</scope>
    <source>
        <strain evidence="7">CECT 8570</strain>
    </source>
</reference>
<evidence type="ECO:0000256" key="2">
    <source>
        <dbReference type="ARBA" id="ARBA00023295"/>
    </source>
</evidence>